<feature type="region of interest" description="Disordered" evidence="1">
    <location>
        <begin position="2758"/>
        <end position="2783"/>
    </location>
</feature>
<feature type="region of interest" description="Disordered" evidence="1">
    <location>
        <begin position="3023"/>
        <end position="3053"/>
    </location>
</feature>
<accession>A0ABY9HZ35</accession>
<feature type="compositionally biased region" description="Polar residues" evidence="1">
    <location>
        <begin position="708"/>
        <end position="724"/>
    </location>
</feature>
<sequence>MSLEFPPDCAWLFAALTGEVPPNGDEDKLFALAEVHKDLHGKLNNDMKQQISAALGYTSESFDGDAAAMYQAAMKSFIGEEGLNYFDAVADQAQLLATYTRKAATQLQYTKYMIIAQLVELLFEAVVAAALAFFFGASIQAYLAKCAIVRFLIRSWLGRALMTLLMHQLINVGMGVAMDLLVQWSQLNKGTRDEYEGDLTKGAALSGMIQGFLAGPFQFLGNKLGKKLADLFGKGGGKQLGKELDKAFPQPPVQGPKGPKGAGPKAPKTFGEDFAKNFANDIPHTTGPGGKAAGDRFVRNIGETFSNHLGGDKAGAVGRDWARTLLENTGKKDLPKLLDNALKPLAKEGNGALGKILGQGAADQLGRSAIRAMAQSGVHGITEGVSEGAHAAVSEGFYNLFFSDEHTFSTSGLTFGSGMVEGRVGHILEGAGDKLGGNLRNQTLEAGFKLPGGGLETPGGSTGYESGGGTGSNAGSGPGVQSGPVTASDGLSDDLSDTSSLLSTDDDGTVSSTTDNSSSVTEKLYDDEGFELLDVSGPSRDDHGNLVSDDENDGTGEGGVQPVVAAPSTMSQGTTVPSTTSANTPASTPSVSPSASASSSPTSSSSSTPSNSKPNTSSSNDQTTSSDMNSASNGPNTTSTEPTMEEQAQEQVQEEYSAAEDLHSAPQTLSQSDTQLTPAESRLAPSENANDSGESSETDESTKATAPAWTSSQAPHTVITIDTNTDVRIDMDDGNESDGAPGPSNSTPPPPHPPPPPPPNVQLSDEVRRFGTHASEGVSGVHLAPITNQVATALQRQTLTTLERLTGPLTEAQRAEALDQLAELLSPQALQDNRLMLLSRDGHVITLDVNGRPRSLAVQLQLERPRPSALFGAGSRMPPHNNEQRQAAAFDSTSTASTTAVRTISLNPFSNTFSVIKSFLTGVPTSLSFSITHQQTSLSTTVSSAVNSTSLLRSTEPASPFDYTALGRVREASTPPFQEIPPDRAGVRELGTVSAWFPEHLAVLGHGTADGNVFRQEDTVGFQAHLNDSPLWVMDSMSDPGSLLRAVRARFGGRLDGLGPGSLAAVQKYFGAEHLLGALPLQRTTDDPGGSTGTWSPVLLDKRGNAVGVFRVTAEVTRREGQDIRVGPKYSLERFLERQLKTDSLAKVSQAYSVEGGFGGVFNNKPEEADKSFRDFHLGGSVQPKGGYGVQKDKSLGAGATHGVTHNIRTNGGHVLTPANVVYSVEFIAADGTRTTPEAMLVTPVTPVRLRTLTPQTARGAVPAAGAQKQAPTEVTRLEAIGLTTTPLRVNGAGITAVLEQARGWLSDNGYLPRPGGQDGTLMDERLVKARLENLRKLSLLGSQHGLLGTMDELVDGGLVLHFGKPGLGGGVDRVRLRFTLDRDPQDTTAPTHVTSLSDVHLPSISSLSVPGTSQQSSGSSGTFQLGTQLTGFAPGHLRGALTGDYKGTWQTTDTSTAGASVSHSQMISTTQQKTEVFRVPAVFAAEITGGSGPLPPGPFTSAGQPVSVDLAVPEKRTEGFSEAYGEAVLQPAGTPLPPEQETFLLPDSSLVDVVRGSKQLYEAVDSILSDLAAPPVEEESAQQQTGPLATQSSQPSPIPGAYPQEHAAAGGSGHGPALPVSTERPSATAPANAPSSSSWWAAAAGAARSVVDSVLSMATVVRQTVSTGDRSDQGLLLHEALHAQLTPAALMSRAHQMVKGVFVIDDLFVPGVSGGTDLVVEVRAVLSNPQDLGTVRQYGETDLGVTDSASHQVTRTTSHEGGPGFTMKYGQSREEAEQAAAEPPVTDDPSAPAAPKPPTGGAGGKGVYGRGTGNSVTTSASTNMTRVPVEDGTHHRIGADITYEVTVRRGHRRVSPLNRSAASVRRTVHVPGGITFLATADQLRRGGTMLEWIAGEETGTSRPDTARLPYRFVEHGALGLAAVLEATPLAEALPAPVPEPNPALPDGSNSQEQSVAGQTAEEQETAHTDRPRPTTNEDPRRPHLLRERLTGLVEEHAPGSLTPGHPNYVPGLAQRIADYTSPAALGALPGRGAGGPLSFSFPYTGGPTTRTVTLRVHGRPAWTKEQLLLVTGRSGDQGAGVENYSAHSPANVTRSQARTTRWGFSLPGSIVVPTSGENSRKATFSPSAGGSTTRSDNVSTTFTAEDRLWQRVEGGNEFTLGYVFTADLHIEGESVTRPSVDVPGRVTLRFSGDHARQQAPAPLPERERLDYVVATEDPALFGPLATATPLRPTGNEVAYALSNQQDLLLAVQELAPELAGEGLGSGSSSEGAAVRLTELLHGGTITMDPVRAAAGAGGTVTGTAKHPRVTLSTRVFRPRLIDTARNVTVDRVRVTGFSTTSGSSTSRSSSFTLGVSGTLGSKGGFDFGGSVPLLTNQSTPGGQGGGVSALARHWEKTGTAGMPGADQGLRTYEVEVDTVTTLTGPTGELRYATGTALLRVSERDLLGLGVLPEGHRGEAVWDLSAPDVRELAPAQVAQLISASGDVLPPGAVVQLWLDLGPDPTPAARVEALYRAQSVASESGQTLELALRDGDGTRVWTLVPDSTVFPDRNGAQARLDAARERLRLFEEEHGRPPSPAPDPREALRQATALRAAAALDRQRARQVYADQQHLVTGLDRTRQEAGKALLDATRMLESTRERLTAAAPGRGDALARRETMLLDAVAELEQAVTAYEDLDAAARSLGEADAVLERAARAEDTARLEHQWHEARQAVERANARHIETGVELLALGAGIARAHRTGGTGVPGLLLPPLSDPTAQSLASLTPQWPAPRAPGEGTTPPATAANSVRRMGERTENPVLPHEVAAFHETTTAAVHTERFDPKRVQSRREAGRLDGSLTLIRSHVRRMRMPDGRTVRQFFVTLPVRLTDGLGAQDLAALRARLQATLDAHVNTGYTLPDSGDQLHVTVEFVESAGHSEAVTLSQSDGPPVRADQRRWDVGHSDAVLTHEILHYLGLADEYSDAGERPQDRHLFRRDDLASGVHREGLMVSTAQESLENLPHDYLATIERVSENAVVPLHTAIDRTTRESLNENAGKNEDAGKTSERNDPEQEALRQFRVAELAALTARRELDLRRAEQNESLRISAAAKARARIADDHGDGPFGDAPFAPGNESDRASSSASDHASDLMAMDLDEPETASQPVPQATPMDLDEPAPVEVVESEPTHPGQEWSVPAPGNRPQTSTLTYVNQAFSDLVPPASLHDLTESEYQDWLQNSLPDDPDRSGQAFPVSYVVNAIVSERELREHPERLQEFLDAVTEELEGYPGRVAVVVGVNARVEGPPGGGRQTKAAKAESTAAKHAEIAATVRHAAAQATFARPLALVPMTMTWPDGKAFPFGTARNNVLESNANRHLVRSMMDRRTHPYIAFMDFDTYPHVVSTRDGATTRNTHVFSWFESRLETGEDALPLRPLMMSGGYRLPRPDETAATARLKELTESRYAALLAEKGRPATSSFEEMLETVRSEITHDMRVRTRLRGLHPLLPYSPEPNLFVDAAATLLRGAPDRHQLRFGPGGAEFHNLSQSLNRVNTWELREDLPLPRPPAPHADFTTHLRRRWAYAQRLEAQHTRRKVAAENQVLPRRGAAFVVEFEQAAVLTDLSRLVAGRWATGALPQDHVGLTNPFQRMFHQSEPGLGNVQAGRRGLQLAPFRDIWGLAEYQDEEVLDSVSQVPGMKGQPLWGSATQPVHTNSPLWPVHPTTPLVHGAPVADRAPGLAAHLDPRLGVPGVNSVSVSISDKVSREPDPVIWAGIDPNNIRLFSRALALSADNPYFLDHLRYFAHEYLPSFRDGHVPAGQLVPPLGSQGTLFRALDSVPHGEPGGESVLQAVWRGLYADTNSLQAVGTLVAEADRHGIGVEELFTRLATGSLHSPGQSFTELRHGQEFTLGPDAHFLLGQYASALGMSIEVRGLNGEPYATQSPGSSVSRRLVIEWHVQGPRGERGWSAYIEQLPETGSKRPGGGNHHNGRMPPKLRTGATGISSMMAGTGLGGGAGRAT</sequence>
<evidence type="ECO:0000259" key="3">
    <source>
        <dbReference type="Pfam" id="PF25547"/>
    </source>
</evidence>
<feature type="compositionally biased region" description="Polar residues" evidence="1">
    <location>
        <begin position="1815"/>
        <end position="1824"/>
    </location>
</feature>
<dbReference type="PANTHER" id="PTHR24216:SF65">
    <property type="entry name" value="PAXILLIN-LIKE PROTEIN 1"/>
    <property type="match status" value="1"/>
</dbReference>
<evidence type="ECO:0000256" key="2">
    <source>
        <dbReference type="SAM" id="Phobius"/>
    </source>
</evidence>
<feature type="compositionally biased region" description="Gly residues" evidence="1">
    <location>
        <begin position="1801"/>
        <end position="1813"/>
    </location>
</feature>
<feature type="transmembrane region" description="Helical" evidence="2">
    <location>
        <begin position="156"/>
        <end position="178"/>
    </location>
</feature>
<keyword evidence="5" id="KW-1185">Reference proteome</keyword>
<feature type="region of interest" description="Disordered" evidence="1">
    <location>
        <begin position="2116"/>
        <end position="2140"/>
    </location>
</feature>
<feature type="compositionally biased region" description="Low complexity" evidence="1">
    <location>
        <begin position="3119"/>
        <end position="3133"/>
    </location>
</feature>
<protein>
    <recommendedName>
        <fullName evidence="3">Outer membrane channel protein CpnT-like N-terminal domain-containing protein</fullName>
    </recommendedName>
</protein>
<proteinExistence type="predicted"/>
<feature type="domain" description="Outer membrane channel protein CpnT-like N-terminal" evidence="3">
    <location>
        <begin position="10"/>
        <end position="145"/>
    </location>
</feature>
<dbReference type="Proteomes" id="UP001229952">
    <property type="component" value="Chromosome"/>
</dbReference>
<feature type="region of interest" description="Disordered" evidence="1">
    <location>
        <begin position="1934"/>
        <end position="1983"/>
    </location>
</feature>
<feature type="compositionally biased region" description="Polar residues" evidence="1">
    <location>
        <begin position="1582"/>
        <end position="1596"/>
    </location>
</feature>
<feature type="compositionally biased region" description="Gly residues" evidence="1">
    <location>
        <begin position="450"/>
        <end position="480"/>
    </location>
</feature>
<feature type="region of interest" description="Disordered" evidence="1">
    <location>
        <begin position="1407"/>
        <end position="1426"/>
    </location>
</feature>
<feature type="compositionally biased region" description="Low complexity" evidence="1">
    <location>
        <begin position="1626"/>
        <end position="1636"/>
    </location>
</feature>
<dbReference type="RefSeq" id="WP_306086391.1">
    <property type="nucleotide sequence ID" value="NZ_CP120992.1"/>
</dbReference>
<feature type="compositionally biased region" description="Polar residues" evidence="1">
    <location>
        <begin position="1748"/>
        <end position="1757"/>
    </location>
</feature>
<evidence type="ECO:0000256" key="1">
    <source>
        <dbReference type="SAM" id="MobiDB-lite"/>
    </source>
</evidence>
<feature type="compositionally biased region" description="Polar residues" evidence="1">
    <location>
        <begin position="1948"/>
        <end position="1958"/>
    </location>
</feature>
<gene>
    <name evidence="4" type="ORF">P8A22_07460</name>
</gene>
<feature type="region of interest" description="Disordered" evidence="1">
    <location>
        <begin position="3097"/>
        <end position="3185"/>
    </location>
</feature>
<feature type="region of interest" description="Disordered" evidence="1">
    <location>
        <begin position="447"/>
        <end position="764"/>
    </location>
</feature>
<feature type="region of interest" description="Disordered" evidence="1">
    <location>
        <begin position="3951"/>
        <end position="3996"/>
    </location>
</feature>
<feature type="compositionally biased region" description="Basic and acidic residues" evidence="1">
    <location>
        <begin position="1965"/>
        <end position="1983"/>
    </location>
</feature>
<feature type="compositionally biased region" description="Low complexity" evidence="1">
    <location>
        <begin position="1412"/>
        <end position="1426"/>
    </location>
</feature>
<keyword evidence="2" id="KW-0812">Transmembrane</keyword>
<feature type="region of interest" description="Disordered" evidence="1">
    <location>
        <begin position="1744"/>
        <end position="1824"/>
    </location>
</feature>
<feature type="compositionally biased region" description="Gly residues" evidence="1">
    <location>
        <begin position="3986"/>
        <end position="3996"/>
    </location>
</feature>
<feature type="region of interest" description="Disordered" evidence="1">
    <location>
        <begin position="242"/>
        <end position="267"/>
    </location>
</feature>
<feature type="compositionally biased region" description="Polar residues" evidence="1">
    <location>
        <begin position="631"/>
        <end position="642"/>
    </location>
</feature>
<keyword evidence="2" id="KW-1133">Transmembrane helix</keyword>
<feature type="compositionally biased region" description="Low complexity" evidence="1">
    <location>
        <begin position="574"/>
        <end position="630"/>
    </location>
</feature>
<dbReference type="EMBL" id="CP120992">
    <property type="protein sequence ID" value="WLQ39863.1"/>
    <property type="molecule type" value="Genomic_DNA"/>
</dbReference>
<dbReference type="Pfam" id="PF25547">
    <property type="entry name" value="WXG100_2"/>
    <property type="match status" value="1"/>
</dbReference>
<evidence type="ECO:0000313" key="4">
    <source>
        <dbReference type="EMBL" id="WLQ39863.1"/>
    </source>
</evidence>
<organism evidence="4 5">
    <name type="scientific">Streptomyces laculatispora</name>
    <dbReference type="NCBI Taxonomy" id="887464"/>
    <lineage>
        <taxon>Bacteria</taxon>
        <taxon>Bacillati</taxon>
        <taxon>Actinomycetota</taxon>
        <taxon>Actinomycetes</taxon>
        <taxon>Kitasatosporales</taxon>
        <taxon>Streptomycetaceae</taxon>
        <taxon>Streptomyces</taxon>
    </lineage>
</organism>
<feature type="compositionally biased region" description="Pro residues" evidence="1">
    <location>
        <begin position="746"/>
        <end position="760"/>
    </location>
</feature>
<dbReference type="InterPro" id="IPR057746">
    <property type="entry name" value="CpnT-like_N"/>
</dbReference>
<reference evidence="4 5" key="1">
    <citation type="submission" date="2023-03" db="EMBL/GenBank/DDBJ databases">
        <title>Isolation and description of six Streptomyces strains from soil environments, able to metabolize different microbial glucans.</title>
        <authorList>
            <person name="Widen T."/>
            <person name="Larsbrink J."/>
        </authorList>
    </citation>
    <scope>NUCLEOTIDE SEQUENCE [LARGE SCALE GENOMIC DNA]</scope>
    <source>
        <strain evidence="4 5">Mut2</strain>
    </source>
</reference>
<dbReference type="PANTHER" id="PTHR24216">
    <property type="entry name" value="PAXILLIN-RELATED"/>
    <property type="match status" value="1"/>
</dbReference>
<feature type="transmembrane region" description="Helical" evidence="2">
    <location>
        <begin position="121"/>
        <end position="144"/>
    </location>
</feature>
<name>A0ABY9HZ35_9ACTN</name>
<feature type="compositionally biased region" description="Low complexity" evidence="1">
    <location>
        <begin position="255"/>
        <end position="267"/>
    </location>
</feature>
<feature type="region of interest" description="Disordered" evidence="1">
    <location>
        <begin position="1576"/>
        <end position="1636"/>
    </location>
</feature>
<feature type="compositionally biased region" description="Low complexity" evidence="1">
    <location>
        <begin position="497"/>
        <end position="521"/>
    </location>
</feature>
<evidence type="ECO:0000313" key="5">
    <source>
        <dbReference type="Proteomes" id="UP001229952"/>
    </source>
</evidence>
<keyword evidence="2" id="KW-0472">Membrane</keyword>
<feature type="compositionally biased region" description="Polar residues" evidence="1">
    <location>
        <begin position="665"/>
        <end position="678"/>
    </location>
</feature>